<reference evidence="1 2" key="1">
    <citation type="journal article" date="2019" name="Emerg. Microbes Infect.">
        <title>Comprehensive subspecies identification of 175 nontuberculous mycobacteria species based on 7547 genomic profiles.</title>
        <authorList>
            <person name="Matsumoto Y."/>
            <person name="Kinjo T."/>
            <person name="Motooka D."/>
            <person name="Nabeya D."/>
            <person name="Jung N."/>
            <person name="Uechi K."/>
            <person name="Horii T."/>
            <person name="Iida T."/>
            <person name="Fujita J."/>
            <person name="Nakamura S."/>
        </authorList>
    </citation>
    <scope>NUCLEOTIDE SEQUENCE [LARGE SCALE GENOMIC DNA]</scope>
    <source>
        <strain evidence="1 2">JCM 6396</strain>
    </source>
</reference>
<gene>
    <name evidence="1" type="ORF">MDUV_05370</name>
</gene>
<dbReference type="EMBL" id="AP022563">
    <property type="protein sequence ID" value="BBX15677.1"/>
    <property type="molecule type" value="Genomic_DNA"/>
</dbReference>
<name>A0A7I7JUX7_9MYCO</name>
<dbReference type="KEGG" id="mdu:MDUV_05370"/>
<organism evidence="1 2">
    <name type="scientific">Mycolicibacterium duvalii</name>
    <dbReference type="NCBI Taxonomy" id="39688"/>
    <lineage>
        <taxon>Bacteria</taxon>
        <taxon>Bacillati</taxon>
        <taxon>Actinomycetota</taxon>
        <taxon>Actinomycetes</taxon>
        <taxon>Mycobacteriales</taxon>
        <taxon>Mycobacteriaceae</taxon>
        <taxon>Mycolicibacterium</taxon>
    </lineage>
</organism>
<sequence length="158" mass="16967">MLSKRENLVIGICENGGVRSVFAGLAALTAPAWLMAAPPVSAQPPPPPPGAECNYPNCTPGIQPNVVLGSYCANTTYYVFGVTNWGRLVFCGSPRRYEPRWFRSPEMHGVKNEGDLCPALDGQVAQSPDGLFLTCIAKDNRSFWARGDASASINEPPL</sequence>
<proteinExistence type="predicted"/>
<keyword evidence="2" id="KW-1185">Reference proteome</keyword>
<dbReference type="AlphaFoldDB" id="A0A7I7JUX7"/>
<dbReference type="Proteomes" id="UP000467006">
    <property type="component" value="Chromosome"/>
</dbReference>
<protein>
    <submittedName>
        <fullName evidence="1">Uncharacterized protein</fullName>
    </submittedName>
</protein>
<accession>A0A7I7JUX7</accession>
<evidence type="ECO:0000313" key="1">
    <source>
        <dbReference type="EMBL" id="BBX15677.1"/>
    </source>
</evidence>
<evidence type="ECO:0000313" key="2">
    <source>
        <dbReference type="Proteomes" id="UP000467006"/>
    </source>
</evidence>